<dbReference type="PANTHER" id="PTHR48079:SF6">
    <property type="entry name" value="NAD(P)-BINDING DOMAIN-CONTAINING PROTEIN-RELATED"/>
    <property type="match status" value="1"/>
</dbReference>
<evidence type="ECO:0000259" key="1">
    <source>
        <dbReference type="Pfam" id="PF07993"/>
    </source>
</evidence>
<accession>A0ABS3BAI4</accession>
<evidence type="ECO:0000313" key="2">
    <source>
        <dbReference type="EMBL" id="MBN7768325.1"/>
    </source>
</evidence>
<sequence>MNKERIMTILITGATGFIGKHLCLTLLQQGCQVQALTRSPASLTQLTGFLEHHGAPMQHFSVLEGDLDKAGLGLAALPNDIECLVHLAARFAWHLPRHTARATNVEGSLRVAELASQLGCRLVFISGFMLANTGYLSGLGINPDHSSHTNWDRVYRRTGGYEASKLESAFALRAYATQHRLKTVEVQPATVAGHSETGELEAGQPLYGLLDNLAHGRLAMIPGSAGHWLPLIPVDTLARAIAAACTDDNPPDTLLVLDRTTPNLKGLLQEAATALGTTAPRRHLPMGIMKALLSIPGLPGLLNVARESLDFIQTCRFDTSGTDLFLRLHGIEIPPFGRSLRASGQRYRLTLNPAPQAPRRN</sequence>
<dbReference type="Proteomes" id="UP000664344">
    <property type="component" value="Unassembled WGS sequence"/>
</dbReference>
<dbReference type="Pfam" id="PF07993">
    <property type="entry name" value="NAD_binding_4"/>
    <property type="match status" value="1"/>
</dbReference>
<gene>
    <name evidence="2" type="ORF">JYP53_00215</name>
</gene>
<dbReference type="InterPro" id="IPR036291">
    <property type="entry name" value="NAD(P)-bd_dom_sf"/>
</dbReference>
<evidence type="ECO:0000313" key="3">
    <source>
        <dbReference type="Proteomes" id="UP000664344"/>
    </source>
</evidence>
<dbReference type="EMBL" id="JAFKDB010000002">
    <property type="protein sequence ID" value="MBN7768325.1"/>
    <property type="molecule type" value="Genomic_DNA"/>
</dbReference>
<keyword evidence="3" id="KW-1185">Reference proteome</keyword>
<name>A0ABS3BAI4_9GAMM</name>
<dbReference type="InterPro" id="IPR013120">
    <property type="entry name" value="FAR_NAD-bd"/>
</dbReference>
<feature type="domain" description="Thioester reductase (TE)" evidence="1">
    <location>
        <begin position="11"/>
        <end position="241"/>
    </location>
</feature>
<protein>
    <submittedName>
        <fullName evidence="2">SDR family oxidoreductase</fullName>
    </submittedName>
</protein>
<dbReference type="SUPFAM" id="SSF51735">
    <property type="entry name" value="NAD(P)-binding Rossmann-fold domains"/>
    <property type="match status" value="1"/>
</dbReference>
<dbReference type="InterPro" id="IPR051783">
    <property type="entry name" value="NAD(P)-dependent_oxidoreduct"/>
</dbReference>
<reference evidence="2 3" key="1">
    <citation type="submission" date="2021-02" db="EMBL/GenBank/DDBJ databases">
        <title>PHA producing bacteria isolated from coastal sediment in Guangdong, Shenzhen.</title>
        <authorList>
            <person name="Zheng W."/>
            <person name="Yu S."/>
            <person name="Huang Y."/>
        </authorList>
    </citation>
    <scope>NUCLEOTIDE SEQUENCE [LARGE SCALE GENOMIC DNA]</scope>
    <source>
        <strain evidence="2 3">TN21-5</strain>
    </source>
</reference>
<organism evidence="2 3">
    <name type="scientific">Marinobacter daepoensis</name>
    <dbReference type="NCBI Taxonomy" id="262077"/>
    <lineage>
        <taxon>Bacteria</taxon>
        <taxon>Pseudomonadati</taxon>
        <taxon>Pseudomonadota</taxon>
        <taxon>Gammaproteobacteria</taxon>
        <taxon>Pseudomonadales</taxon>
        <taxon>Marinobacteraceae</taxon>
        <taxon>Marinobacter</taxon>
    </lineage>
</organism>
<dbReference type="Gene3D" id="3.40.50.720">
    <property type="entry name" value="NAD(P)-binding Rossmann-like Domain"/>
    <property type="match status" value="1"/>
</dbReference>
<comment type="caution">
    <text evidence="2">The sequence shown here is derived from an EMBL/GenBank/DDBJ whole genome shotgun (WGS) entry which is preliminary data.</text>
</comment>
<dbReference type="PANTHER" id="PTHR48079">
    <property type="entry name" value="PROTEIN YEEZ"/>
    <property type="match status" value="1"/>
</dbReference>
<proteinExistence type="predicted"/>